<dbReference type="GO" id="GO:0005886">
    <property type="term" value="C:plasma membrane"/>
    <property type="evidence" value="ECO:0007669"/>
    <property type="project" value="UniProtKB-SubCell"/>
</dbReference>
<feature type="transmembrane region" description="Helical" evidence="7">
    <location>
        <begin position="55"/>
        <end position="72"/>
    </location>
</feature>
<evidence type="ECO:0000313" key="11">
    <source>
        <dbReference type="Proteomes" id="UP000001062"/>
    </source>
</evidence>
<feature type="transmembrane region" description="Helical" evidence="7">
    <location>
        <begin position="237"/>
        <end position="260"/>
    </location>
</feature>
<dbReference type="Gene3D" id="3.40.50.300">
    <property type="entry name" value="P-loop containing nucleotide triphosphate hydrolases"/>
    <property type="match status" value="1"/>
</dbReference>
<evidence type="ECO:0000256" key="3">
    <source>
        <dbReference type="ARBA" id="ARBA00022741"/>
    </source>
</evidence>
<dbReference type="PANTHER" id="PTHR24221">
    <property type="entry name" value="ATP-BINDING CASSETTE SUB-FAMILY B"/>
    <property type="match status" value="1"/>
</dbReference>
<dbReference type="PROSITE" id="PS00211">
    <property type="entry name" value="ABC_TRANSPORTER_1"/>
    <property type="match status" value="1"/>
</dbReference>
<dbReference type="InterPro" id="IPR027417">
    <property type="entry name" value="P-loop_NTPase"/>
</dbReference>
<keyword evidence="6 7" id="KW-0472">Membrane</keyword>
<evidence type="ECO:0000259" key="9">
    <source>
        <dbReference type="PROSITE" id="PS50929"/>
    </source>
</evidence>
<dbReference type="InterPro" id="IPR003439">
    <property type="entry name" value="ABC_transporter-like_ATP-bd"/>
</dbReference>
<dbReference type="Pfam" id="PF00005">
    <property type="entry name" value="ABC_tran"/>
    <property type="match status" value="1"/>
</dbReference>
<dbReference type="PROSITE" id="PS50893">
    <property type="entry name" value="ABC_TRANSPORTER_2"/>
    <property type="match status" value="1"/>
</dbReference>
<proteinExistence type="predicted"/>
<dbReference type="GO" id="GO:0005524">
    <property type="term" value="F:ATP binding"/>
    <property type="evidence" value="ECO:0007669"/>
    <property type="project" value="UniProtKB-KW"/>
</dbReference>
<reference evidence="10 11" key="1">
    <citation type="journal article" date="2012" name="Stand. Genomic Sci.">
        <title>Complete genome sequence of the melanogenic marine bacterium Marinomonas mediterranea type strain (MMB-1(T)).</title>
        <authorList>
            <person name="Lucas-Elio P."/>
            <person name="Goodwin L."/>
            <person name="Woyke T."/>
            <person name="Pitluck S."/>
            <person name="Nolan M."/>
            <person name="Kyrpides N.C."/>
            <person name="Detter J.C."/>
            <person name="Copeland A."/>
            <person name="Teshima H."/>
            <person name="Bruce D."/>
            <person name="Detter C."/>
            <person name="Tapia R."/>
            <person name="Han S."/>
            <person name="Land M.L."/>
            <person name="Ivanova N."/>
            <person name="Mikhailova N."/>
            <person name="Johnston A.W."/>
            <person name="Sanchez-Amat A."/>
        </authorList>
    </citation>
    <scope>NUCLEOTIDE SEQUENCE [LARGE SCALE GENOMIC DNA]</scope>
    <source>
        <strain evidence="11">ATCC 700492 / JCM 21426 / NBRC 103028 / MMB-1</strain>
    </source>
</reference>
<dbReference type="InterPro" id="IPR017871">
    <property type="entry name" value="ABC_transporter-like_CS"/>
</dbReference>
<evidence type="ECO:0000256" key="5">
    <source>
        <dbReference type="ARBA" id="ARBA00022989"/>
    </source>
</evidence>
<dbReference type="InterPro" id="IPR039421">
    <property type="entry name" value="Type_1_exporter"/>
</dbReference>
<evidence type="ECO:0000256" key="2">
    <source>
        <dbReference type="ARBA" id="ARBA00022692"/>
    </source>
</evidence>
<dbReference type="STRING" id="717774.Marme_2741"/>
<sequence>MKETIERSDNKLFSALPTAARQRIINVSLGWILVAGLEAFAYTILAVALINHWSPFWVCTSAGLAVFVTVIVNRAGYLTGVRLAGDLYSALGHALARTKLSWFDNDHRAQIARIAGQGIPGFMSIPAHQLQRFLHAPLLPACLILGIGYVAGIKTAFAAGILLALSLLAQFFSQRALKRADTKRHQNENQTTAATLEFVDHLELLRSAAGPIGAIERISKRWQAQEKELAKTNLASALAIFVSTLASILPIAGIAGFILLEGETNAILLLAIIVLTGRASAPLVELASAGLSLNDLKASLESLKNTTHAPQLTEPKDPKPAPQHYPLQVKEVTHAPVLNGINTTIPQGSRVRILGPSGSGKSTLLELLMRFDDPESGQITLGEVALSDFSYEELATHIAYVPQEAIVFTGTLADNIRIGNPDASDQKVVEAARQASLNAVIARSDQGIHQSVGQQGSALSGGERQRVTLARALLKGAPILILDEATSALDNATEEEIIENLRSLDATIIFVTHRETAHWQPDMTIDLTN</sequence>
<evidence type="ECO:0000313" key="10">
    <source>
        <dbReference type="EMBL" id="ADZ91969.1"/>
    </source>
</evidence>
<gene>
    <name evidence="10" type="ordered locus">Marme_2741</name>
</gene>
<dbReference type="GO" id="GO:0140359">
    <property type="term" value="F:ABC-type transporter activity"/>
    <property type="evidence" value="ECO:0007669"/>
    <property type="project" value="InterPro"/>
</dbReference>
<evidence type="ECO:0000256" key="7">
    <source>
        <dbReference type="SAM" id="Phobius"/>
    </source>
</evidence>
<keyword evidence="2 7" id="KW-0812">Transmembrane</keyword>
<keyword evidence="3" id="KW-0547">Nucleotide-binding</keyword>
<dbReference type="EMBL" id="CP002583">
    <property type="protein sequence ID" value="ADZ91969.1"/>
    <property type="molecule type" value="Genomic_DNA"/>
</dbReference>
<keyword evidence="11" id="KW-1185">Reference proteome</keyword>
<name>F2JYD8_MARM1</name>
<evidence type="ECO:0000256" key="6">
    <source>
        <dbReference type="ARBA" id="ARBA00023136"/>
    </source>
</evidence>
<dbReference type="GO" id="GO:0034040">
    <property type="term" value="F:ATPase-coupled lipid transmembrane transporter activity"/>
    <property type="evidence" value="ECO:0007669"/>
    <property type="project" value="TreeGrafter"/>
</dbReference>
<dbReference type="PATRIC" id="fig|717774.3.peg.2827"/>
<organism evidence="10 11">
    <name type="scientific">Marinomonas mediterranea (strain ATCC 700492 / JCM 21426 / NBRC 103028 / MMB-1)</name>
    <dbReference type="NCBI Taxonomy" id="717774"/>
    <lineage>
        <taxon>Bacteria</taxon>
        <taxon>Pseudomonadati</taxon>
        <taxon>Pseudomonadota</taxon>
        <taxon>Gammaproteobacteria</taxon>
        <taxon>Oceanospirillales</taxon>
        <taxon>Oceanospirillaceae</taxon>
        <taxon>Marinomonas</taxon>
    </lineage>
</organism>
<keyword evidence="4" id="KW-0067">ATP-binding</keyword>
<accession>F2JYD8</accession>
<evidence type="ECO:0000259" key="8">
    <source>
        <dbReference type="PROSITE" id="PS50893"/>
    </source>
</evidence>
<dbReference type="OrthoDB" id="9806127at2"/>
<dbReference type="InterPro" id="IPR003593">
    <property type="entry name" value="AAA+_ATPase"/>
</dbReference>
<dbReference type="GO" id="GO:0016887">
    <property type="term" value="F:ATP hydrolysis activity"/>
    <property type="evidence" value="ECO:0007669"/>
    <property type="project" value="InterPro"/>
</dbReference>
<dbReference type="InterPro" id="IPR011527">
    <property type="entry name" value="ABC1_TM_dom"/>
</dbReference>
<dbReference type="InterPro" id="IPR036640">
    <property type="entry name" value="ABC1_TM_sf"/>
</dbReference>
<dbReference type="SUPFAM" id="SSF52540">
    <property type="entry name" value="P-loop containing nucleoside triphosphate hydrolases"/>
    <property type="match status" value="1"/>
</dbReference>
<dbReference type="RefSeq" id="WP_013661872.1">
    <property type="nucleotide sequence ID" value="NC_015276.1"/>
</dbReference>
<dbReference type="PROSITE" id="PS50929">
    <property type="entry name" value="ABC_TM1F"/>
    <property type="match status" value="1"/>
</dbReference>
<feature type="transmembrane region" description="Helical" evidence="7">
    <location>
        <begin position="157"/>
        <end position="177"/>
    </location>
</feature>
<evidence type="ECO:0000256" key="4">
    <source>
        <dbReference type="ARBA" id="ARBA00022840"/>
    </source>
</evidence>
<feature type="transmembrane region" description="Helical" evidence="7">
    <location>
        <begin position="133"/>
        <end position="151"/>
    </location>
</feature>
<feature type="domain" description="ABC transmembrane type-1" evidence="9">
    <location>
        <begin position="29"/>
        <end position="295"/>
    </location>
</feature>
<dbReference type="SMART" id="SM00382">
    <property type="entry name" value="AAA"/>
    <property type="match status" value="1"/>
</dbReference>
<dbReference type="Proteomes" id="UP000001062">
    <property type="component" value="Chromosome"/>
</dbReference>
<dbReference type="Gene3D" id="1.20.1560.10">
    <property type="entry name" value="ABC transporter type 1, transmembrane domain"/>
    <property type="match status" value="1"/>
</dbReference>
<evidence type="ECO:0000256" key="1">
    <source>
        <dbReference type="ARBA" id="ARBA00004651"/>
    </source>
</evidence>
<dbReference type="AlphaFoldDB" id="F2JYD8"/>
<keyword evidence="5 7" id="KW-1133">Transmembrane helix</keyword>
<dbReference type="KEGG" id="mme:Marme_2741"/>
<comment type="subcellular location">
    <subcellularLocation>
        <location evidence="1">Cell membrane</location>
        <topology evidence="1">Multi-pass membrane protein</topology>
    </subcellularLocation>
</comment>
<dbReference type="SUPFAM" id="SSF90123">
    <property type="entry name" value="ABC transporter transmembrane region"/>
    <property type="match status" value="1"/>
</dbReference>
<feature type="domain" description="ABC transporter" evidence="8">
    <location>
        <begin position="323"/>
        <end position="529"/>
    </location>
</feature>
<protein>
    <submittedName>
        <fullName evidence="10">Xenobiotic-transporting ATPase</fullName>
    </submittedName>
</protein>
<dbReference type="PANTHER" id="PTHR24221:SF654">
    <property type="entry name" value="ATP-BINDING CASSETTE SUB-FAMILY B MEMBER 6"/>
    <property type="match status" value="1"/>
</dbReference>
<feature type="transmembrane region" description="Helical" evidence="7">
    <location>
        <begin position="29"/>
        <end position="49"/>
    </location>
</feature>
<dbReference type="HOGENOM" id="CLU_000604_84_9_6"/>
<dbReference type="eggNOG" id="COG1132">
    <property type="taxonomic scope" value="Bacteria"/>
</dbReference>